<dbReference type="GO" id="GO:0005737">
    <property type="term" value="C:cytoplasm"/>
    <property type="evidence" value="ECO:0007669"/>
    <property type="project" value="UniProtKB-SubCell"/>
</dbReference>
<evidence type="ECO:0000256" key="8">
    <source>
        <dbReference type="RuleBase" id="RU362110"/>
    </source>
</evidence>
<dbReference type="PANTHER" id="PTHR43101">
    <property type="entry name" value="BETA-FRUCTOSIDASE"/>
    <property type="match status" value="1"/>
</dbReference>
<dbReference type="Pfam" id="PF08244">
    <property type="entry name" value="Glyco_hydro_32C"/>
    <property type="match status" value="1"/>
</dbReference>
<keyword evidence="5 8" id="KW-0378">Hydrolase</keyword>
<dbReference type="InterPro" id="IPR006232">
    <property type="entry name" value="Suc6P_hydrolase"/>
</dbReference>
<name>A0A9D1WWY2_9FIRM</name>
<dbReference type="GO" id="GO:0004564">
    <property type="term" value="F:beta-fructofuranosidase activity"/>
    <property type="evidence" value="ECO:0007669"/>
    <property type="project" value="UniProtKB-EC"/>
</dbReference>
<dbReference type="Gene3D" id="2.115.10.20">
    <property type="entry name" value="Glycosyl hydrolase domain, family 43"/>
    <property type="match status" value="1"/>
</dbReference>
<dbReference type="SUPFAM" id="SSF75005">
    <property type="entry name" value="Arabinanase/levansucrase/invertase"/>
    <property type="match status" value="1"/>
</dbReference>
<evidence type="ECO:0000256" key="3">
    <source>
        <dbReference type="ARBA" id="ARBA00012758"/>
    </source>
</evidence>
<comment type="subcellular location">
    <subcellularLocation>
        <location evidence="9">Cytoplasm</location>
    </subcellularLocation>
</comment>
<dbReference type="EC" id="3.2.1.26" evidence="3 8"/>
<dbReference type="EMBL" id="DXEM01000034">
    <property type="protein sequence ID" value="HIX68688.1"/>
    <property type="molecule type" value="Genomic_DNA"/>
</dbReference>
<feature type="domain" description="Glycosyl hydrolase family 32 N-terminal" evidence="10">
    <location>
        <begin position="9"/>
        <end position="311"/>
    </location>
</feature>
<reference evidence="12" key="2">
    <citation type="submission" date="2021-04" db="EMBL/GenBank/DDBJ databases">
        <authorList>
            <person name="Gilroy R."/>
        </authorList>
    </citation>
    <scope>NUCLEOTIDE SEQUENCE</scope>
    <source>
        <strain evidence="12">CHK191-13928</strain>
    </source>
</reference>
<evidence type="ECO:0000256" key="9">
    <source>
        <dbReference type="RuleBase" id="RU365015"/>
    </source>
</evidence>
<dbReference type="InterPro" id="IPR013189">
    <property type="entry name" value="Glyco_hydro_32_C"/>
</dbReference>
<dbReference type="PROSITE" id="PS00609">
    <property type="entry name" value="GLYCOSYL_HYDROL_F32"/>
    <property type="match status" value="1"/>
</dbReference>
<protein>
    <recommendedName>
        <fullName evidence="4 8">Sucrose-6-phosphate hydrolase</fullName>
        <ecNumber evidence="3 8">3.2.1.26</ecNumber>
    </recommendedName>
    <alternativeName>
        <fullName evidence="7 9">Invertase</fullName>
    </alternativeName>
</protein>
<evidence type="ECO:0000256" key="5">
    <source>
        <dbReference type="ARBA" id="ARBA00022801"/>
    </source>
</evidence>
<feature type="domain" description="Glycosyl hydrolase family 32 C-terminal" evidence="11">
    <location>
        <begin position="343"/>
        <end position="437"/>
    </location>
</feature>
<keyword evidence="9" id="KW-0963">Cytoplasm</keyword>
<evidence type="ECO:0000313" key="12">
    <source>
        <dbReference type="EMBL" id="HIX68688.1"/>
    </source>
</evidence>
<comment type="pathway">
    <text evidence="1 9">Glycan biosynthesis; sucrose metabolism.</text>
</comment>
<evidence type="ECO:0000313" key="13">
    <source>
        <dbReference type="Proteomes" id="UP000886721"/>
    </source>
</evidence>
<dbReference type="InterPro" id="IPR051214">
    <property type="entry name" value="GH32_Enzymes"/>
</dbReference>
<dbReference type="SMART" id="SM00640">
    <property type="entry name" value="Glyco_32"/>
    <property type="match status" value="1"/>
</dbReference>
<dbReference type="NCBIfam" id="TIGR01322">
    <property type="entry name" value="scrB_fam"/>
    <property type="match status" value="1"/>
</dbReference>
<dbReference type="InterPro" id="IPR018053">
    <property type="entry name" value="Glyco_hydro_32_AS"/>
</dbReference>
<evidence type="ECO:0000256" key="2">
    <source>
        <dbReference type="ARBA" id="ARBA00009902"/>
    </source>
</evidence>
<dbReference type="Gene3D" id="2.60.120.560">
    <property type="entry name" value="Exo-inulinase, domain 1"/>
    <property type="match status" value="1"/>
</dbReference>
<dbReference type="PANTHER" id="PTHR43101:SF1">
    <property type="entry name" value="BETA-FRUCTOSIDASE"/>
    <property type="match status" value="1"/>
</dbReference>
<dbReference type="SUPFAM" id="SSF49899">
    <property type="entry name" value="Concanavalin A-like lectins/glucanases"/>
    <property type="match status" value="1"/>
</dbReference>
<dbReference type="InterPro" id="IPR001362">
    <property type="entry name" value="Glyco_hydro_32"/>
</dbReference>
<comment type="similarity">
    <text evidence="2 8">Belongs to the glycosyl hydrolase 32 family.</text>
</comment>
<dbReference type="CDD" id="cd18623">
    <property type="entry name" value="GH32_ScrB-like"/>
    <property type="match status" value="1"/>
</dbReference>
<dbReference type="InterPro" id="IPR013320">
    <property type="entry name" value="ConA-like_dom_sf"/>
</dbReference>
<dbReference type="InterPro" id="IPR013148">
    <property type="entry name" value="Glyco_hydro_32_N"/>
</dbReference>
<accession>A0A9D1WWY2</accession>
<dbReference type="Proteomes" id="UP000886721">
    <property type="component" value="Unassembled WGS sequence"/>
</dbReference>
<comment type="caution">
    <text evidence="12">The sequence shown here is derived from an EMBL/GenBank/DDBJ whole genome shotgun (WGS) entry which is preliminary data.</text>
</comment>
<evidence type="ECO:0000259" key="11">
    <source>
        <dbReference type="Pfam" id="PF08244"/>
    </source>
</evidence>
<gene>
    <name evidence="12" type="ORF">H9735_11285</name>
</gene>
<dbReference type="AlphaFoldDB" id="A0A9D1WWY2"/>
<evidence type="ECO:0000256" key="1">
    <source>
        <dbReference type="ARBA" id="ARBA00004914"/>
    </source>
</evidence>
<sequence length="457" mass="53571">MRSRKQQYHLEPPRGLVNDPNGLAYFNGRYYVFFQWNRFAKNHKYKEWGLFTSKDLLHWNFEGSALLPDQSYDQYGVYSGSSYVINDRLYLFYTGNAKKNGQRKSSQCIAITNDGQRFLKLGCAVKTPEDYTEHFRDPKVFQLNHKDYFMLIGAQKQDGNSGIALCRSDNGLSWNYIGLYAQSQKFNMIECPDLFRLAHSYILLFSPQIWNHQKNRCEFSFSAYKIVSFDGTISEDHLEDLDNGYLPMDYGFDFYAPQTFTNTKGQRILFAWMSRMEEEEEKAFSKGSPRIHCLTLPRKLSLKNGKLCQMPADELYSMRGQRIPIYESSSSFFLQPKCRQFYLRFCSSQELDSFSISFYGKEASLVYDQKRRIICLTRKNWLSGQKENRECTPTSLNDIEIWSDSSSLEIFLNKGEYVMSSRIYPESSDLRIRVSGNIKKSEIEIYELNHMEGEIYE</sequence>
<evidence type="ECO:0000256" key="7">
    <source>
        <dbReference type="ARBA" id="ARBA00033367"/>
    </source>
</evidence>
<dbReference type="InterPro" id="IPR023296">
    <property type="entry name" value="Glyco_hydro_beta-prop_sf"/>
</dbReference>
<dbReference type="Pfam" id="PF00251">
    <property type="entry name" value="Glyco_hydro_32N"/>
    <property type="match status" value="1"/>
</dbReference>
<reference evidence="12" key="1">
    <citation type="journal article" date="2021" name="PeerJ">
        <title>Extensive microbial diversity within the chicken gut microbiome revealed by metagenomics and culture.</title>
        <authorList>
            <person name="Gilroy R."/>
            <person name="Ravi A."/>
            <person name="Getino M."/>
            <person name="Pursley I."/>
            <person name="Horton D.L."/>
            <person name="Alikhan N.F."/>
            <person name="Baker D."/>
            <person name="Gharbi K."/>
            <person name="Hall N."/>
            <person name="Watson M."/>
            <person name="Adriaenssens E.M."/>
            <person name="Foster-Nyarko E."/>
            <person name="Jarju S."/>
            <person name="Secka A."/>
            <person name="Antonio M."/>
            <person name="Oren A."/>
            <person name="Chaudhuri R.R."/>
            <person name="La Ragione R."/>
            <person name="Hildebrand F."/>
            <person name="Pallen M.J."/>
        </authorList>
    </citation>
    <scope>NUCLEOTIDE SEQUENCE</scope>
    <source>
        <strain evidence="12">CHK191-13928</strain>
    </source>
</reference>
<comment type="function">
    <text evidence="9">Enables the bacterium to metabolize sucrose as a sole carbon source.</text>
</comment>
<dbReference type="GO" id="GO:0005975">
    <property type="term" value="P:carbohydrate metabolic process"/>
    <property type="evidence" value="ECO:0007669"/>
    <property type="project" value="InterPro"/>
</dbReference>
<keyword evidence="9" id="KW-0119">Carbohydrate metabolism</keyword>
<evidence type="ECO:0000256" key="6">
    <source>
        <dbReference type="ARBA" id="ARBA00023295"/>
    </source>
</evidence>
<evidence type="ECO:0000256" key="4">
    <source>
        <dbReference type="ARBA" id="ARBA00019623"/>
    </source>
</evidence>
<comment type="catalytic activity">
    <reaction evidence="8">
        <text>Hydrolysis of terminal non-reducing beta-D-fructofuranoside residues in beta-D-fructofuranosides.</text>
        <dbReference type="EC" id="3.2.1.26"/>
    </reaction>
</comment>
<organism evidence="12 13">
    <name type="scientific">Candidatus Anaerostipes excrementavium</name>
    <dbReference type="NCBI Taxonomy" id="2838463"/>
    <lineage>
        <taxon>Bacteria</taxon>
        <taxon>Bacillati</taxon>
        <taxon>Bacillota</taxon>
        <taxon>Clostridia</taxon>
        <taxon>Lachnospirales</taxon>
        <taxon>Lachnospiraceae</taxon>
        <taxon>Anaerostipes</taxon>
    </lineage>
</organism>
<proteinExistence type="inferred from homology"/>
<evidence type="ECO:0000259" key="10">
    <source>
        <dbReference type="Pfam" id="PF00251"/>
    </source>
</evidence>
<keyword evidence="6 8" id="KW-0326">Glycosidase</keyword>